<dbReference type="AlphaFoldDB" id="A0A1I4ZYD0"/>
<keyword evidence="1" id="KW-0732">Signal</keyword>
<dbReference type="Gene3D" id="2.60.40.1090">
    <property type="entry name" value="Fimbrial-type adhesion domain"/>
    <property type="match status" value="1"/>
</dbReference>
<dbReference type="InterPro" id="IPR036937">
    <property type="entry name" value="Adhesion_dom_fimbrial_sf"/>
</dbReference>
<dbReference type="InterPro" id="IPR000259">
    <property type="entry name" value="Adhesion_dom_fimbrial"/>
</dbReference>
<dbReference type="GO" id="GO:0009289">
    <property type="term" value="C:pilus"/>
    <property type="evidence" value="ECO:0007669"/>
    <property type="project" value="InterPro"/>
</dbReference>
<dbReference type="PANTHER" id="PTHR33420">
    <property type="entry name" value="FIMBRIAL SUBUNIT ELFA-RELATED"/>
    <property type="match status" value="1"/>
</dbReference>
<dbReference type="SUPFAM" id="SSF49401">
    <property type="entry name" value="Bacterial adhesins"/>
    <property type="match status" value="1"/>
</dbReference>
<dbReference type="STRING" id="1367852.SAMN05216516_11054"/>
<evidence type="ECO:0000259" key="2">
    <source>
        <dbReference type="Pfam" id="PF00419"/>
    </source>
</evidence>
<evidence type="ECO:0000256" key="1">
    <source>
        <dbReference type="SAM" id="SignalP"/>
    </source>
</evidence>
<feature type="domain" description="Fimbrial-type adhesion" evidence="2">
    <location>
        <begin position="46"/>
        <end position="189"/>
    </location>
</feature>
<gene>
    <name evidence="3" type="ORF">SAMN05216516_11054</name>
</gene>
<dbReference type="InterPro" id="IPR050263">
    <property type="entry name" value="Bact_Fimbrial_Adh_Pro"/>
</dbReference>
<dbReference type="EMBL" id="FOVC01000010">
    <property type="protein sequence ID" value="SFN55191.1"/>
    <property type="molecule type" value="Genomic_DNA"/>
</dbReference>
<dbReference type="RefSeq" id="WP_092878925.1">
    <property type="nucleotide sequence ID" value="NZ_FOVC01000010.1"/>
</dbReference>
<evidence type="ECO:0000313" key="3">
    <source>
        <dbReference type="EMBL" id="SFN55191.1"/>
    </source>
</evidence>
<organism evidence="3 4">
    <name type="scientific">Izhakiella capsodis</name>
    <dbReference type="NCBI Taxonomy" id="1367852"/>
    <lineage>
        <taxon>Bacteria</taxon>
        <taxon>Pseudomonadati</taxon>
        <taxon>Pseudomonadota</taxon>
        <taxon>Gammaproteobacteria</taxon>
        <taxon>Enterobacterales</taxon>
        <taxon>Erwiniaceae</taxon>
        <taxon>Izhakiella</taxon>
    </lineage>
</organism>
<feature type="chain" id="PRO_5017250660" evidence="1">
    <location>
        <begin position="23"/>
        <end position="189"/>
    </location>
</feature>
<dbReference type="Proteomes" id="UP000242222">
    <property type="component" value="Unassembled WGS sequence"/>
</dbReference>
<keyword evidence="4" id="KW-1185">Reference proteome</keyword>
<sequence length="189" mass="19042">MKLNNFVIATSLVLGMVSFANAAGVNTTTPTPTPTPPTDQGHGTVSFTGDIVASPCSIDPTTLDQTVSLGQISATQLADGGASRPANFQIKLENCNVKSLTDGDVTETFTGAAGVDGRLGISGTASGASIALTDGAGNLIKLGTATAPQKIQNGNNSLEFAAYLKGDDATGGIVPGEFNSIADFTLSYQ</sequence>
<proteinExistence type="predicted"/>
<accession>A0A1I4ZYD0</accession>
<feature type="signal peptide" evidence="1">
    <location>
        <begin position="1"/>
        <end position="22"/>
    </location>
</feature>
<reference evidence="4" key="1">
    <citation type="submission" date="2016-10" db="EMBL/GenBank/DDBJ databases">
        <authorList>
            <person name="Varghese N."/>
            <person name="Submissions S."/>
        </authorList>
    </citation>
    <scope>NUCLEOTIDE SEQUENCE [LARGE SCALE GENOMIC DNA]</scope>
    <source>
        <strain evidence="4">N6PO6</strain>
    </source>
</reference>
<protein>
    <submittedName>
        <fullName evidence="3">Pilin (Type 1 fimbria component protein)</fullName>
    </submittedName>
</protein>
<evidence type="ECO:0000313" key="4">
    <source>
        <dbReference type="Proteomes" id="UP000242222"/>
    </source>
</evidence>
<dbReference type="Pfam" id="PF00419">
    <property type="entry name" value="Fimbrial"/>
    <property type="match status" value="1"/>
</dbReference>
<dbReference type="GO" id="GO:0043709">
    <property type="term" value="P:cell adhesion involved in single-species biofilm formation"/>
    <property type="evidence" value="ECO:0007669"/>
    <property type="project" value="TreeGrafter"/>
</dbReference>
<dbReference type="OrthoDB" id="6522787at2"/>
<name>A0A1I4ZYD0_9GAMM</name>
<dbReference type="PANTHER" id="PTHR33420:SF26">
    <property type="entry name" value="FIMBRIAL SUBUNIT"/>
    <property type="match status" value="1"/>
</dbReference>
<dbReference type="InterPro" id="IPR008966">
    <property type="entry name" value="Adhesion_dom_sf"/>
</dbReference>